<dbReference type="AlphaFoldDB" id="A0AAJ0DD64"/>
<protein>
    <recommendedName>
        <fullName evidence="8">Thioredoxin domain-containing protein</fullName>
    </recommendedName>
</protein>
<evidence type="ECO:0000256" key="2">
    <source>
        <dbReference type="ARBA" id="ARBA00022559"/>
    </source>
</evidence>
<accession>A0AAJ0DD64</accession>
<reference evidence="9" key="1">
    <citation type="submission" date="2023-04" db="EMBL/GenBank/DDBJ databases">
        <title>Black Yeasts Isolated from many extreme environments.</title>
        <authorList>
            <person name="Coleine C."/>
            <person name="Stajich J.E."/>
            <person name="Selbmann L."/>
        </authorList>
    </citation>
    <scope>NUCLEOTIDE SEQUENCE</scope>
    <source>
        <strain evidence="9">CCFEE 5312</strain>
    </source>
</reference>
<dbReference type="InterPro" id="IPR013740">
    <property type="entry name" value="Redoxin"/>
</dbReference>
<comment type="caution">
    <text evidence="9">The sequence shown here is derived from an EMBL/GenBank/DDBJ whole genome shotgun (WGS) entry which is preliminary data.</text>
</comment>
<feature type="active site" description="Cysteine sulfenic acid (-SOH) intermediate" evidence="6">
    <location>
        <position position="72"/>
    </location>
</feature>
<dbReference type="GO" id="GO:0008379">
    <property type="term" value="F:thioredoxin peroxidase activity"/>
    <property type="evidence" value="ECO:0007669"/>
    <property type="project" value="InterPro"/>
</dbReference>
<dbReference type="InterPro" id="IPR036249">
    <property type="entry name" value="Thioredoxin-like_sf"/>
</dbReference>
<feature type="domain" description="Thioredoxin" evidence="8">
    <location>
        <begin position="28"/>
        <end position="185"/>
    </location>
</feature>
<evidence type="ECO:0000256" key="1">
    <source>
        <dbReference type="ARBA" id="ARBA00010505"/>
    </source>
</evidence>
<evidence type="ECO:0000259" key="8">
    <source>
        <dbReference type="PROSITE" id="PS51352"/>
    </source>
</evidence>
<dbReference type="CDD" id="cd03013">
    <property type="entry name" value="PRX5_like"/>
    <property type="match status" value="1"/>
</dbReference>
<dbReference type="GO" id="GO:0045454">
    <property type="term" value="P:cell redox homeostasis"/>
    <property type="evidence" value="ECO:0007669"/>
    <property type="project" value="TreeGrafter"/>
</dbReference>
<organism evidence="9 10">
    <name type="scientific">Extremus antarcticus</name>
    <dbReference type="NCBI Taxonomy" id="702011"/>
    <lineage>
        <taxon>Eukaryota</taxon>
        <taxon>Fungi</taxon>
        <taxon>Dikarya</taxon>
        <taxon>Ascomycota</taxon>
        <taxon>Pezizomycotina</taxon>
        <taxon>Dothideomycetes</taxon>
        <taxon>Dothideomycetidae</taxon>
        <taxon>Mycosphaerellales</taxon>
        <taxon>Extremaceae</taxon>
        <taxon>Extremus</taxon>
    </lineage>
</organism>
<dbReference type="PANTHER" id="PTHR10430">
    <property type="entry name" value="PEROXIREDOXIN"/>
    <property type="match status" value="1"/>
</dbReference>
<dbReference type="PROSITE" id="PS51352">
    <property type="entry name" value="THIOREDOXIN_2"/>
    <property type="match status" value="1"/>
</dbReference>
<dbReference type="InterPro" id="IPR037944">
    <property type="entry name" value="PRX5-like"/>
</dbReference>
<evidence type="ECO:0000256" key="4">
    <source>
        <dbReference type="ARBA" id="ARBA00023002"/>
    </source>
</evidence>
<keyword evidence="3 7" id="KW-0049">Antioxidant</keyword>
<dbReference type="Pfam" id="PF08534">
    <property type="entry name" value="Redoxin"/>
    <property type="match status" value="1"/>
</dbReference>
<keyword evidence="4 7" id="KW-0560">Oxidoreductase</keyword>
<evidence type="ECO:0000256" key="7">
    <source>
        <dbReference type="RuleBase" id="RU366011"/>
    </source>
</evidence>
<proteinExistence type="inferred from homology"/>
<dbReference type="GO" id="GO:0034599">
    <property type="term" value="P:cellular response to oxidative stress"/>
    <property type="evidence" value="ECO:0007669"/>
    <property type="project" value="InterPro"/>
</dbReference>
<keyword evidence="2 7" id="KW-0575">Peroxidase</keyword>
<dbReference type="EMBL" id="JAWDJX010000025">
    <property type="protein sequence ID" value="KAK3051633.1"/>
    <property type="molecule type" value="Genomic_DNA"/>
</dbReference>
<dbReference type="GO" id="GO:0005777">
    <property type="term" value="C:peroxisome"/>
    <property type="evidence" value="ECO:0007669"/>
    <property type="project" value="TreeGrafter"/>
</dbReference>
<evidence type="ECO:0000256" key="6">
    <source>
        <dbReference type="PIRSR" id="PIRSR637944-1"/>
    </source>
</evidence>
<keyword evidence="5 7" id="KW-0676">Redox-active center</keyword>
<dbReference type="InterPro" id="IPR013766">
    <property type="entry name" value="Thioredoxin_domain"/>
</dbReference>
<dbReference type="GO" id="GO:0005829">
    <property type="term" value="C:cytosol"/>
    <property type="evidence" value="ECO:0007669"/>
    <property type="project" value="TreeGrafter"/>
</dbReference>
<dbReference type="Proteomes" id="UP001271007">
    <property type="component" value="Unassembled WGS sequence"/>
</dbReference>
<keyword evidence="10" id="KW-1185">Reference proteome</keyword>
<comment type="similarity">
    <text evidence="1 7">Belongs to the peroxiredoxin family. Prx5 subfamily.</text>
</comment>
<evidence type="ECO:0000313" key="10">
    <source>
        <dbReference type="Proteomes" id="UP001271007"/>
    </source>
</evidence>
<dbReference type="SUPFAM" id="SSF52833">
    <property type="entry name" value="Thioredoxin-like"/>
    <property type="match status" value="1"/>
</dbReference>
<evidence type="ECO:0000256" key="5">
    <source>
        <dbReference type="ARBA" id="ARBA00023284"/>
    </source>
</evidence>
<sequence length="185" mass="19566">MAAQQAAQVAQNIAENVKASVQGFVAPLKQGSKLPAGVLLKEKSPTEANIDLGALSGKNIIVAVPGAFSPTCSDQVPGYLENVEKFQSKGVKGIYVVAVNDQFTVNAWKEKLGGADKALVHFIADDEGKFTRASGLDFDSVGFFGNRRSQRYAAIVEDGVVKDIFVEKSPLDITVSGAPAVLEKL</sequence>
<comment type="function">
    <text evidence="7">Thiol-specific peroxidase that catalyzes the reduction of hydrogen peroxide and organic hydroperoxides to water and alcohols, respectively. Plays a role in cell protection against oxidative stress by detoxifying peroxides.</text>
</comment>
<dbReference type="Gene3D" id="3.40.30.10">
    <property type="entry name" value="Glutaredoxin"/>
    <property type="match status" value="1"/>
</dbReference>
<dbReference type="GO" id="GO:0005739">
    <property type="term" value="C:mitochondrion"/>
    <property type="evidence" value="ECO:0007669"/>
    <property type="project" value="TreeGrafter"/>
</dbReference>
<name>A0AAJ0DD64_9PEZI</name>
<gene>
    <name evidence="9" type="ORF">LTR09_007288</name>
</gene>
<evidence type="ECO:0000256" key="3">
    <source>
        <dbReference type="ARBA" id="ARBA00022862"/>
    </source>
</evidence>
<evidence type="ECO:0000313" key="9">
    <source>
        <dbReference type="EMBL" id="KAK3051633.1"/>
    </source>
</evidence>
<dbReference type="GO" id="GO:0042744">
    <property type="term" value="P:hydrogen peroxide catabolic process"/>
    <property type="evidence" value="ECO:0007669"/>
    <property type="project" value="TreeGrafter"/>
</dbReference>
<dbReference type="PANTHER" id="PTHR10430:SF39">
    <property type="entry name" value="PEROXISOMAL MEMBRANE ASSOCIATED PROTEIN 20"/>
    <property type="match status" value="1"/>
</dbReference>